<reference evidence="1" key="1">
    <citation type="submission" date="2019-01" db="EMBL/GenBank/DDBJ databases">
        <title>cDNA cloning and sequence analysis of five small heat shock proteins in the cigarette beetle Lasioderma serricorne.</title>
        <authorList>
            <person name="Yang W.-J."/>
            <person name="Xu K.-K."/>
            <person name="Yan Y."/>
            <person name="Li C."/>
        </authorList>
    </citation>
    <scope>NUCLEOTIDE SEQUENCE</scope>
</reference>
<protein>
    <submittedName>
        <fullName evidence="1">Small heat shock protein 22.3</fullName>
    </submittedName>
</protein>
<sequence length="196" mass="22286">MSLAKMFITRGFAKLVPAIQKKTCSPLLNTARRRHVTPNVDVSTAKPILLEPPQVSAPSVVEKEVSLQLCKRFDDDPRFNDLKTNCNETVMNFIKRIKAGTRMERIFPSDYVFDQNARLQIVIDARGYLPENIKCMISDSEIRIDARKQSMYGSVEPDTTLSRNYKLTSKPMKPRFLLSADGILVLLVSYSQKMNV</sequence>
<dbReference type="AlphaFoldDB" id="A0A5B8NJD2"/>
<evidence type="ECO:0000313" key="1">
    <source>
        <dbReference type="EMBL" id="QDZ38465.1"/>
    </source>
</evidence>
<keyword evidence="1" id="KW-0346">Stress response</keyword>
<dbReference type="EMBL" id="MK395543">
    <property type="protein sequence ID" value="QDZ38465.1"/>
    <property type="molecule type" value="mRNA"/>
</dbReference>
<name>A0A5B8NJD2_9COLE</name>
<organism evidence="1">
    <name type="scientific">Lasioderma serricorne</name>
    <name type="common">cigarette beetle</name>
    <dbReference type="NCBI Taxonomy" id="295660"/>
    <lineage>
        <taxon>Eukaryota</taxon>
        <taxon>Metazoa</taxon>
        <taxon>Ecdysozoa</taxon>
        <taxon>Arthropoda</taxon>
        <taxon>Hexapoda</taxon>
        <taxon>Insecta</taxon>
        <taxon>Pterygota</taxon>
        <taxon>Neoptera</taxon>
        <taxon>Endopterygota</taxon>
        <taxon>Coleoptera</taxon>
        <taxon>Polyphaga</taxon>
        <taxon>Bostrichiformia</taxon>
        <taxon>Ptinidae</taxon>
        <taxon>Xyletininae</taxon>
        <taxon>Lasioderma</taxon>
    </lineage>
</organism>
<accession>A0A5B8NJD2</accession>
<proteinExistence type="evidence at transcript level"/>